<dbReference type="Pfam" id="PF04765">
    <property type="entry name" value="TOD1_MUCI70"/>
    <property type="match status" value="1"/>
</dbReference>
<dbReference type="EMBL" id="QEFC01002111">
    <property type="protein sequence ID" value="KAE9454505.1"/>
    <property type="molecule type" value="Genomic_DNA"/>
</dbReference>
<organism evidence="2 3">
    <name type="scientific">Rhododendron williamsianum</name>
    <dbReference type="NCBI Taxonomy" id="262921"/>
    <lineage>
        <taxon>Eukaryota</taxon>
        <taxon>Viridiplantae</taxon>
        <taxon>Streptophyta</taxon>
        <taxon>Embryophyta</taxon>
        <taxon>Tracheophyta</taxon>
        <taxon>Spermatophyta</taxon>
        <taxon>Magnoliopsida</taxon>
        <taxon>eudicotyledons</taxon>
        <taxon>Gunneridae</taxon>
        <taxon>Pentapetalae</taxon>
        <taxon>asterids</taxon>
        <taxon>Ericales</taxon>
        <taxon>Ericaceae</taxon>
        <taxon>Ericoideae</taxon>
        <taxon>Rhodoreae</taxon>
        <taxon>Rhododendron</taxon>
    </lineage>
</organism>
<dbReference type="Proteomes" id="UP000428333">
    <property type="component" value="Linkage Group LG08"/>
</dbReference>
<feature type="domain" description="TOD1/MUCI70 glycosyltransferase-like" evidence="1">
    <location>
        <begin position="122"/>
        <end position="171"/>
    </location>
</feature>
<dbReference type="PANTHER" id="PTHR12956">
    <property type="entry name" value="ALKALINE CERAMIDASE-RELATED"/>
    <property type="match status" value="1"/>
</dbReference>
<dbReference type="AlphaFoldDB" id="A0A6A4LA38"/>
<dbReference type="PANTHER" id="PTHR12956:SF27">
    <property type="entry name" value="TRANSMEMBRANE PROTEIN"/>
    <property type="match status" value="1"/>
</dbReference>
<evidence type="ECO:0000259" key="1">
    <source>
        <dbReference type="Pfam" id="PF04765"/>
    </source>
</evidence>
<reference evidence="2 3" key="1">
    <citation type="journal article" date="2019" name="Genome Biol. Evol.">
        <title>The Rhododendron genome and chromosomal organization provide insight into shared whole-genome duplications across the heath family (Ericaceae).</title>
        <authorList>
            <person name="Soza V.L."/>
            <person name="Lindsley D."/>
            <person name="Waalkes A."/>
            <person name="Ramage E."/>
            <person name="Patwardhan R.P."/>
            <person name="Burton J.N."/>
            <person name="Adey A."/>
            <person name="Kumar A."/>
            <person name="Qiu R."/>
            <person name="Shendure J."/>
            <person name="Hall B."/>
        </authorList>
    </citation>
    <scope>NUCLEOTIDE SEQUENCE [LARGE SCALE GENOMIC DNA]</scope>
    <source>
        <strain evidence="2">RSF 1966-606</strain>
    </source>
</reference>
<feature type="non-terminal residue" evidence="2">
    <location>
        <position position="1"/>
    </location>
</feature>
<name>A0A6A4LA38_9ERIC</name>
<keyword evidence="3" id="KW-1185">Reference proteome</keyword>
<accession>A0A6A4LA38</accession>
<protein>
    <recommendedName>
        <fullName evidence="1">TOD1/MUCI70 glycosyltransferase-like domain-containing protein</fullName>
    </recommendedName>
</protein>
<proteinExistence type="predicted"/>
<gene>
    <name evidence="2" type="ORF">C3L33_13578</name>
</gene>
<evidence type="ECO:0000313" key="2">
    <source>
        <dbReference type="EMBL" id="KAE9454505.1"/>
    </source>
</evidence>
<sequence>MACGFFVGGRGKMEDGISSLREAQEEFLGVDASEQPKIKPHRQRFYPCEVRFLDSVNNLVEPKDYANSTQFYSRYHDREDKPYGQDQFEPQFGGHQTLEEREKSFYARNQTIHCGFVEGPEDEQTLLKLSVDGTVPNDGGYIGLWRIVVVRNLPYKDMRKTGKVPKFLSHRSSLPLDGLLPSSSFPLETCVFVVGLSYVLNFADVPEGSFIDCERRALAKLFSHRVVPPPAAS</sequence>
<dbReference type="InterPro" id="IPR006852">
    <property type="entry name" value="TOD1_MUCI70"/>
</dbReference>
<dbReference type="InterPro" id="IPR048354">
    <property type="entry name" value="TOD1_MUCI70_glycTrfase_dom"/>
</dbReference>
<evidence type="ECO:0000313" key="3">
    <source>
        <dbReference type="Proteomes" id="UP000428333"/>
    </source>
</evidence>
<comment type="caution">
    <text evidence="2">The sequence shown here is derived from an EMBL/GenBank/DDBJ whole genome shotgun (WGS) entry which is preliminary data.</text>
</comment>
<dbReference type="OrthoDB" id="1905162at2759"/>